<dbReference type="GO" id="GO:0003677">
    <property type="term" value="F:DNA binding"/>
    <property type="evidence" value="ECO:0007669"/>
    <property type="project" value="TreeGrafter"/>
</dbReference>
<dbReference type="PANTHER" id="PTHR19303">
    <property type="entry name" value="TRANSPOSON"/>
    <property type="match status" value="1"/>
</dbReference>
<accession>A0A9P0KDQ0</accession>
<feature type="domain" description="DDE-1" evidence="2">
    <location>
        <begin position="277"/>
        <end position="360"/>
    </location>
</feature>
<dbReference type="InterPro" id="IPR004875">
    <property type="entry name" value="DDE_SF_endonuclease_dom"/>
</dbReference>
<evidence type="ECO:0000259" key="2">
    <source>
        <dbReference type="Pfam" id="PF03184"/>
    </source>
</evidence>
<dbReference type="PANTHER" id="PTHR19303:SF71">
    <property type="entry name" value="ZINC FINGER PHD-TYPE DOMAIN-CONTAINING PROTEIN"/>
    <property type="match status" value="1"/>
</dbReference>
<feature type="non-terminal residue" evidence="3">
    <location>
        <position position="361"/>
    </location>
</feature>
<dbReference type="OrthoDB" id="6763924at2759"/>
<protein>
    <recommendedName>
        <fullName evidence="2">DDE-1 domain-containing protein</fullName>
    </recommendedName>
</protein>
<sequence length="361" mass="41567">CVNDEIKQLLFKEDSVVFGDLNAKHQIRGASRNTGGPIITSTTRNGSILAKHNLDPRSLHLVKEYWMLLTMRTYKRRTERADTPKDVLERACHLIIFDTKSIDATSKKYNIPYKTLHRYVAKRKEKLERNPNLTRAELTLDSVGYIKNRQVFTDEEEEEAFVSYLKKVADIYYGLTPYENRKLACQFAIKTNKAMPDSWRTKLLAGEDWLGLFLKRHPSLSIRTPQATSLSRATSFNKHNVSMFFANLTAVYQRLNLSPGDIWNVDETGGPKGYEGDANPSGWMKEENFMKYAKHFVKHVKPSKEKTVLLLLDNHDSHLSIKALDYFKINGVTVLAFPPHCSHKLQPHDRSVYGPLKKYFN</sequence>
<comment type="caution">
    <text evidence="3">The sequence shown here is derived from an EMBL/GenBank/DDBJ whole genome shotgun (WGS) entry which is preliminary data.</text>
</comment>
<gene>
    <name evidence="3" type="ORF">ACAOBT_LOCUS10469</name>
</gene>
<reference evidence="3" key="1">
    <citation type="submission" date="2022-03" db="EMBL/GenBank/DDBJ databases">
        <authorList>
            <person name="Sayadi A."/>
        </authorList>
    </citation>
    <scope>NUCLEOTIDE SEQUENCE</scope>
</reference>
<dbReference type="InterPro" id="IPR050863">
    <property type="entry name" value="CenT-Element_Derived"/>
</dbReference>
<keyword evidence="4" id="KW-1185">Reference proteome</keyword>
<dbReference type="Pfam" id="PF03184">
    <property type="entry name" value="DDE_1"/>
    <property type="match status" value="1"/>
</dbReference>
<dbReference type="AlphaFoldDB" id="A0A9P0KDQ0"/>
<name>A0A9P0KDQ0_ACAOB</name>
<evidence type="ECO:0000313" key="3">
    <source>
        <dbReference type="EMBL" id="CAH1973294.1"/>
    </source>
</evidence>
<dbReference type="SUPFAM" id="SSF46689">
    <property type="entry name" value="Homeodomain-like"/>
    <property type="match status" value="1"/>
</dbReference>
<evidence type="ECO:0000313" key="4">
    <source>
        <dbReference type="Proteomes" id="UP001152888"/>
    </source>
</evidence>
<dbReference type="InterPro" id="IPR009057">
    <property type="entry name" value="Homeodomain-like_sf"/>
</dbReference>
<organism evidence="3 4">
    <name type="scientific">Acanthoscelides obtectus</name>
    <name type="common">Bean weevil</name>
    <name type="synonym">Bruchus obtectus</name>
    <dbReference type="NCBI Taxonomy" id="200917"/>
    <lineage>
        <taxon>Eukaryota</taxon>
        <taxon>Metazoa</taxon>
        <taxon>Ecdysozoa</taxon>
        <taxon>Arthropoda</taxon>
        <taxon>Hexapoda</taxon>
        <taxon>Insecta</taxon>
        <taxon>Pterygota</taxon>
        <taxon>Neoptera</taxon>
        <taxon>Endopterygota</taxon>
        <taxon>Coleoptera</taxon>
        <taxon>Polyphaga</taxon>
        <taxon>Cucujiformia</taxon>
        <taxon>Chrysomeloidea</taxon>
        <taxon>Chrysomelidae</taxon>
        <taxon>Bruchinae</taxon>
        <taxon>Bruchini</taxon>
        <taxon>Acanthoscelides</taxon>
    </lineage>
</organism>
<proteinExistence type="predicted"/>
<comment type="subcellular location">
    <subcellularLocation>
        <location evidence="1">Nucleus</location>
    </subcellularLocation>
</comment>
<dbReference type="Proteomes" id="UP001152888">
    <property type="component" value="Unassembled WGS sequence"/>
</dbReference>
<dbReference type="GO" id="GO:0005634">
    <property type="term" value="C:nucleus"/>
    <property type="evidence" value="ECO:0007669"/>
    <property type="project" value="UniProtKB-SubCell"/>
</dbReference>
<dbReference type="EMBL" id="CAKOFQ010006807">
    <property type="protein sequence ID" value="CAH1973294.1"/>
    <property type="molecule type" value="Genomic_DNA"/>
</dbReference>
<evidence type="ECO:0000256" key="1">
    <source>
        <dbReference type="ARBA" id="ARBA00004123"/>
    </source>
</evidence>